<dbReference type="AlphaFoldDB" id="A0AAD6ZC49"/>
<evidence type="ECO:0000256" key="1">
    <source>
        <dbReference type="SAM" id="MobiDB-lite"/>
    </source>
</evidence>
<organism evidence="2 3">
    <name type="scientific">Mycena albidolilacea</name>
    <dbReference type="NCBI Taxonomy" id="1033008"/>
    <lineage>
        <taxon>Eukaryota</taxon>
        <taxon>Fungi</taxon>
        <taxon>Dikarya</taxon>
        <taxon>Basidiomycota</taxon>
        <taxon>Agaricomycotina</taxon>
        <taxon>Agaricomycetes</taxon>
        <taxon>Agaricomycetidae</taxon>
        <taxon>Agaricales</taxon>
        <taxon>Marasmiineae</taxon>
        <taxon>Mycenaceae</taxon>
        <taxon>Mycena</taxon>
    </lineage>
</organism>
<gene>
    <name evidence="2" type="ORF">DFH08DRAFT_971901</name>
</gene>
<protein>
    <submittedName>
        <fullName evidence="2">Uncharacterized protein</fullName>
    </submittedName>
</protein>
<proteinExistence type="predicted"/>
<dbReference type="EMBL" id="JARIHO010000061">
    <property type="protein sequence ID" value="KAJ7315550.1"/>
    <property type="molecule type" value="Genomic_DNA"/>
</dbReference>
<evidence type="ECO:0000313" key="3">
    <source>
        <dbReference type="Proteomes" id="UP001218218"/>
    </source>
</evidence>
<dbReference type="Proteomes" id="UP001218218">
    <property type="component" value="Unassembled WGS sequence"/>
</dbReference>
<evidence type="ECO:0000313" key="2">
    <source>
        <dbReference type="EMBL" id="KAJ7315550.1"/>
    </source>
</evidence>
<feature type="region of interest" description="Disordered" evidence="1">
    <location>
        <begin position="366"/>
        <end position="389"/>
    </location>
</feature>
<keyword evidence="3" id="KW-1185">Reference proteome</keyword>
<sequence>MTLDCPFIGSAFAPLSLQPTAIGTRPLDHAGIGDEVHSCCTSLLEELSSHILSMLTHSLGLIIMESELDHDTLNPLYPSGCSGAGVISYGGRYVPVSWVRTRAAWVGSGVRSSVSVLVSVFAVSVLTLPPPLQLLIDASGSLKTTYYNNPRVRGSQKTGRHESHDFRVVEPVKCGQSIILWYLVLKAAEISVCIPLVSLTAVLETAETLATFALELTINDRYFLPQFDSFRPDTRGWAELPGPGGPRRIVTVGLVFTACWPVSAFHSLITLSTTMNVHAKAAPPILPPQFKFPSIPTASPIPVKDLAQLMALYGCSSRCDLTGIDTYVYLVIPGTVFSRILGNFKFVSPSSSFIWSCSETGVQHTLRPPSDLRYDPSHRRMGSDGRDHDIRAPGAGRELKVRYPDISLARVIPSSNTRVLRTFALLEIKISYLGDGRQEIQEGNPRILELYVQASGYFTKVNEQPNALHKEGGYVRVFVVFGQFYIGS</sequence>
<name>A0AAD6ZC49_9AGAR</name>
<reference evidence="2" key="1">
    <citation type="submission" date="2023-03" db="EMBL/GenBank/DDBJ databases">
        <title>Massive genome expansion in bonnet fungi (Mycena s.s.) driven by repeated elements and novel gene families across ecological guilds.</title>
        <authorList>
            <consortium name="Lawrence Berkeley National Laboratory"/>
            <person name="Harder C.B."/>
            <person name="Miyauchi S."/>
            <person name="Viragh M."/>
            <person name="Kuo A."/>
            <person name="Thoen E."/>
            <person name="Andreopoulos B."/>
            <person name="Lu D."/>
            <person name="Skrede I."/>
            <person name="Drula E."/>
            <person name="Henrissat B."/>
            <person name="Morin E."/>
            <person name="Kohler A."/>
            <person name="Barry K."/>
            <person name="LaButti K."/>
            <person name="Morin E."/>
            <person name="Salamov A."/>
            <person name="Lipzen A."/>
            <person name="Mereny Z."/>
            <person name="Hegedus B."/>
            <person name="Baldrian P."/>
            <person name="Stursova M."/>
            <person name="Weitz H."/>
            <person name="Taylor A."/>
            <person name="Grigoriev I.V."/>
            <person name="Nagy L.G."/>
            <person name="Martin F."/>
            <person name="Kauserud H."/>
        </authorList>
    </citation>
    <scope>NUCLEOTIDE SEQUENCE</scope>
    <source>
        <strain evidence="2">CBHHK002</strain>
    </source>
</reference>
<comment type="caution">
    <text evidence="2">The sequence shown here is derived from an EMBL/GenBank/DDBJ whole genome shotgun (WGS) entry which is preliminary data.</text>
</comment>
<feature type="compositionally biased region" description="Basic and acidic residues" evidence="1">
    <location>
        <begin position="370"/>
        <end position="389"/>
    </location>
</feature>
<accession>A0AAD6ZC49</accession>